<dbReference type="InterPro" id="IPR001451">
    <property type="entry name" value="Hexapep"/>
</dbReference>
<evidence type="ECO:0000313" key="2">
    <source>
        <dbReference type="EMBL" id="MBE9640226.1"/>
    </source>
</evidence>
<dbReference type="EMBL" id="JADFFK010000028">
    <property type="protein sequence ID" value="MBE9640226.1"/>
    <property type="molecule type" value="Genomic_DNA"/>
</dbReference>
<proteinExistence type="predicted"/>
<dbReference type="RefSeq" id="WP_194137498.1">
    <property type="nucleotide sequence ID" value="NZ_JADFFK010000028.1"/>
</dbReference>
<dbReference type="Pfam" id="PF00132">
    <property type="entry name" value="Hexapep"/>
    <property type="match status" value="1"/>
</dbReference>
<organism evidence="2 3">
    <name type="scientific">Salipiger mangrovisoli</name>
    <dbReference type="NCBI Taxonomy" id="2865933"/>
    <lineage>
        <taxon>Bacteria</taxon>
        <taxon>Pseudomonadati</taxon>
        <taxon>Pseudomonadota</taxon>
        <taxon>Alphaproteobacteria</taxon>
        <taxon>Rhodobacterales</taxon>
        <taxon>Roseobacteraceae</taxon>
        <taxon>Salipiger</taxon>
    </lineage>
</organism>
<dbReference type="GO" id="GO:0016746">
    <property type="term" value="F:acyltransferase activity"/>
    <property type="evidence" value="ECO:0007669"/>
    <property type="project" value="UniProtKB-KW"/>
</dbReference>
<evidence type="ECO:0000256" key="1">
    <source>
        <dbReference type="SAM" id="MobiDB-lite"/>
    </source>
</evidence>
<dbReference type="PANTHER" id="PTHR23416">
    <property type="entry name" value="SIALIC ACID SYNTHASE-RELATED"/>
    <property type="match status" value="1"/>
</dbReference>
<dbReference type="CDD" id="cd04647">
    <property type="entry name" value="LbH_MAT_like"/>
    <property type="match status" value="1"/>
</dbReference>
<sequence>MIEDLGENNKIICPEGFELSGRILGSNNTITIGESKRRSSATITINGDSNTLIIGENTALAKPHIYIGNHIVKAHRVSVKIGPLVSTAPACAVYAYNSDNKLHIGRDCMLSSNITIRCGEAPHLIFDADTGEYLDNSDGIFIGDHVWIGEKAYITKNVTIPDECIVASCSVVTKRFDETHVVLAGNPAKISKRRIKWARNENALEKGSREEQSLRKYRDKKTQN</sequence>
<dbReference type="Proteomes" id="UP000607796">
    <property type="component" value="Unassembled WGS sequence"/>
</dbReference>
<keyword evidence="3" id="KW-1185">Reference proteome</keyword>
<evidence type="ECO:0000313" key="3">
    <source>
        <dbReference type="Proteomes" id="UP000607796"/>
    </source>
</evidence>
<feature type="region of interest" description="Disordered" evidence="1">
    <location>
        <begin position="205"/>
        <end position="224"/>
    </location>
</feature>
<dbReference type="InterPro" id="IPR051159">
    <property type="entry name" value="Hexapeptide_acetyltransf"/>
</dbReference>
<protein>
    <submittedName>
        <fullName evidence="2">Acyltransferase</fullName>
    </submittedName>
</protein>
<keyword evidence="2" id="KW-0808">Transferase</keyword>
<accession>A0ABR9X9W0</accession>
<reference evidence="2 3" key="1">
    <citation type="journal article" date="2021" name="Int. J. Syst. Evol. Microbiol.">
        <title>Salipiger mangrovisoli sp. nov., isolated from mangrove soil and the proposal for the reclassification of Paraphaeobacter pallidus as Salipiger pallidus comb. nov.</title>
        <authorList>
            <person name="Du J."/>
            <person name="Liu Y."/>
            <person name="Pei T."/>
            <person name="Deng M.R."/>
            <person name="Zhu H."/>
        </authorList>
    </citation>
    <scope>NUCLEOTIDE SEQUENCE [LARGE SCALE GENOMIC DNA]</scope>
    <source>
        <strain evidence="2 3">6D45A</strain>
    </source>
</reference>
<comment type="caution">
    <text evidence="2">The sequence shown here is derived from an EMBL/GenBank/DDBJ whole genome shotgun (WGS) entry which is preliminary data.</text>
</comment>
<keyword evidence="2" id="KW-0012">Acyltransferase</keyword>
<name>A0ABR9X9W0_9RHOB</name>
<dbReference type="InterPro" id="IPR011004">
    <property type="entry name" value="Trimer_LpxA-like_sf"/>
</dbReference>
<dbReference type="SUPFAM" id="SSF51161">
    <property type="entry name" value="Trimeric LpxA-like enzymes"/>
    <property type="match status" value="1"/>
</dbReference>
<gene>
    <name evidence="2" type="ORF">IQ782_25570</name>
</gene>
<dbReference type="Gene3D" id="2.160.10.10">
    <property type="entry name" value="Hexapeptide repeat proteins"/>
    <property type="match status" value="1"/>
</dbReference>